<feature type="signal peptide" evidence="1">
    <location>
        <begin position="1"/>
        <end position="20"/>
    </location>
</feature>
<dbReference type="AlphaFoldDB" id="A0A914PKM3"/>
<keyword evidence="2" id="KW-1185">Reference proteome</keyword>
<reference evidence="3" key="1">
    <citation type="submission" date="2022-11" db="UniProtKB">
        <authorList>
            <consortium name="WormBaseParasite"/>
        </authorList>
    </citation>
    <scope>IDENTIFICATION</scope>
</reference>
<evidence type="ECO:0000256" key="1">
    <source>
        <dbReference type="SAM" id="SignalP"/>
    </source>
</evidence>
<dbReference type="Proteomes" id="UP000887578">
    <property type="component" value="Unplaced"/>
</dbReference>
<organism evidence="2 3">
    <name type="scientific">Panagrolaimus davidi</name>
    <dbReference type="NCBI Taxonomy" id="227884"/>
    <lineage>
        <taxon>Eukaryota</taxon>
        <taxon>Metazoa</taxon>
        <taxon>Ecdysozoa</taxon>
        <taxon>Nematoda</taxon>
        <taxon>Chromadorea</taxon>
        <taxon>Rhabditida</taxon>
        <taxon>Tylenchina</taxon>
        <taxon>Panagrolaimomorpha</taxon>
        <taxon>Panagrolaimoidea</taxon>
        <taxon>Panagrolaimidae</taxon>
        <taxon>Panagrolaimus</taxon>
    </lineage>
</organism>
<name>A0A914PKM3_9BILA</name>
<accession>A0A914PKM3</accession>
<dbReference type="WBParaSite" id="PDA_v2.g15308.t1">
    <property type="protein sequence ID" value="PDA_v2.g15308.t1"/>
    <property type="gene ID" value="PDA_v2.g15308"/>
</dbReference>
<evidence type="ECO:0000313" key="3">
    <source>
        <dbReference type="WBParaSite" id="PDA_v2.g15308.t1"/>
    </source>
</evidence>
<evidence type="ECO:0000313" key="2">
    <source>
        <dbReference type="Proteomes" id="UP000887578"/>
    </source>
</evidence>
<protein>
    <submittedName>
        <fullName evidence="3">Uncharacterized protein</fullName>
    </submittedName>
</protein>
<keyword evidence="1" id="KW-0732">Signal</keyword>
<sequence>MKWCFCFSILIVFHLQYCYSTYVFTQYDVGTHVCKSEDYYSYCPQGTAPIFKGDRKNMPMNLGFLNLPSDKFYDDYNMTEYGFPIFYKYNWYDEKLNVDLLIANGKQASDKQGAATALGNLGNVPLRF</sequence>
<feature type="chain" id="PRO_5036954675" evidence="1">
    <location>
        <begin position="21"/>
        <end position="128"/>
    </location>
</feature>
<proteinExistence type="predicted"/>